<proteinExistence type="predicted"/>
<keyword evidence="2" id="KW-0677">Repeat</keyword>
<name>A0ABU5CVK4_9BACI</name>
<dbReference type="Gene3D" id="2.160.10.10">
    <property type="entry name" value="Hexapeptide repeat proteins"/>
    <property type="match status" value="2"/>
</dbReference>
<dbReference type="PANTHER" id="PTHR43300">
    <property type="entry name" value="ACETYLTRANSFERASE"/>
    <property type="match status" value="1"/>
</dbReference>
<evidence type="ECO:0000313" key="4">
    <source>
        <dbReference type="EMBL" id="MDY0410356.1"/>
    </source>
</evidence>
<dbReference type="InterPro" id="IPR001451">
    <property type="entry name" value="Hexapep"/>
</dbReference>
<dbReference type="Proteomes" id="UP001275315">
    <property type="component" value="Unassembled WGS sequence"/>
</dbReference>
<organism evidence="4 5">
    <name type="scientific">Paracerasibacillus soli</name>
    <dbReference type="NCBI Taxonomy" id="480284"/>
    <lineage>
        <taxon>Bacteria</taxon>
        <taxon>Bacillati</taxon>
        <taxon>Bacillota</taxon>
        <taxon>Bacilli</taxon>
        <taxon>Bacillales</taxon>
        <taxon>Bacillaceae</taxon>
        <taxon>Paracerasibacillus</taxon>
    </lineage>
</organism>
<dbReference type="PROSITE" id="PS00101">
    <property type="entry name" value="HEXAPEP_TRANSFERASES"/>
    <property type="match status" value="3"/>
</dbReference>
<keyword evidence="1" id="KW-0808">Transferase</keyword>
<dbReference type="CDD" id="cd03358">
    <property type="entry name" value="LbH_WxcM_N_like"/>
    <property type="match status" value="1"/>
</dbReference>
<comment type="caution">
    <text evidence="4">The sequence shown here is derived from an EMBL/GenBank/DDBJ whole genome shotgun (WGS) entry which is preliminary data.</text>
</comment>
<dbReference type="InterPro" id="IPR018357">
    <property type="entry name" value="Hexapep_transf_CS"/>
</dbReference>
<keyword evidence="5" id="KW-1185">Reference proteome</keyword>
<dbReference type="InterPro" id="IPR011004">
    <property type="entry name" value="Trimer_LpxA-like_sf"/>
</dbReference>
<evidence type="ECO:0000313" key="5">
    <source>
        <dbReference type="Proteomes" id="UP001275315"/>
    </source>
</evidence>
<dbReference type="Pfam" id="PF00132">
    <property type="entry name" value="Hexapep"/>
    <property type="match status" value="1"/>
</dbReference>
<evidence type="ECO:0000256" key="2">
    <source>
        <dbReference type="ARBA" id="ARBA00022737"/>
    </source>
</evidence>
<feature type="domain" description="Mannose-1-phosphate guanyltransferase C-terminal" evidence="3">
    <location>
        <begin position="78"/>
        <end position="151"/>
    </location>
</feature>
<sequence>MIDQTVTLGENVKIGEYVVLEENVMIGNNVEIGNHVIIKEGTIISDDVTIQDHAILGKPLTKFKHLARKPKKEVDVLLIGERAVIGSHAVLYRGSKLMDDVFVGDMASIRENVIVGEKSIIGRNAMVENNTTIGKGVTIQTSSYVTADMVIEDNVFIGPSFSSSNDKYMGMGNVELKGPTLKKGAKIGNNASLLPGITIGVKAVVGAGAVVTKDVTDGKTVVGNPAQVLEKK</sequence>
<reference evidence="4 5" key="1">
    <citation type="submission" date="2023-10" db="EMBL/GenBank/DDBJ databases">
        <title>Virgibacillus soli CC-YMP-6 genome.</title>
        <authorList>
            <person name="Miliotis G."/>
            <person name="Sengupta P."/>
            <person name="Hameed A."/>
            <person name="Chuvochina M."/>
            <person name="Mcdonagh F."/>
            <person name="Simpson A.C."/>
            <person name="Singh N.K."/>
            <person name="Rekha P.D."/>
            <person name="Raman K."/>
            <person name="Hugenholtz P."/>
            <person name="Venkateswaran K."/>
        </authorList>
    </citation>
    <scope>NUCLEOTIDE SEQUENCE [LARGE SCALE GENOMIC DNA]</scope>
    <source>
        <strain evidence="4 5">CC-YMP-6</strain>
    </source>
</reference>
<evidence type="ECO:0000256" key="1">
    <source>
        <dbReference type="ARBA" id="ARBA00022679"/>
    </source>
</evidence>
<evidence type="ECO:0000259" key="3">
    <source>
        <dbReference type="Pfam" id="PF25087"/>
    </source>
</evidence>
<dbReference type="Pfam" id="PF14602">
    <property type="entry name" value="Hexapep_2"/>
    <property type="match status" value="1"/>
</dbReference>
<dbReference type="SUPFAM" id="SSF51161">
    <property type="entry name" value="Trimeric LpxA-like enzymes"/>
    <property type="match status" value="1"/>
</dbReference>
<dbReference type="RefSeq" id="WP_320381233.1">
    <property type="nucleotide sequence ID" value="NZ_JAWDIQ010000003.1"/>
</dbReference>
<accession>A0ABU5CVK4</accession>
<dbReference type="EMBL" id="JAWDIQ010000003">
    <property type="protein sequence ID" value="MDY0410356.1"/>
    <property type="molecule type" value="Genomic_DNA"/>
</dbReference>
<dbReference type="InterPro" id="IPR050179">
    <property type="entry name" value="Trans_hexapeptide_repeat"/>
</dbReference>
<protein>
    <submittedName>
        <fullName evidence="4">DapH/DapD/GlmU-related protein</fullName>
    </submittedName>
</protein>
<gene>
    <name evidence="4" type="ORF">RWD45_19645</name>
</gene>
<dbReference type="Pfam" id="PF25087">
    <property type="entry name" value="GMPPB_C"/>
    <property type="match status" value="1"/>
</dbReference>
<dbReference type="PANTHER" id="PTHR43300:SF4">
    <property type="entry name" value="ACYL-[ACYL-CARRIER-PROTEIN]--UDP-N-ACETYLGLUCOSAMINE O-ACYLTRANSFERASE"/>
    <property type="match status" value="1"/>
</dbReference>
<dbReference type="InterPro" id="IPR056729">
    <property type="entry name" value="GMPPB_C"/>
</dbReference>